<comment type="caution">
    <text evidence="1">The sequence shown here is derived from an EMBL/GenBank/DDBJ whole genome shotgun (WGS) entry which is preliminary data.</text>
</comment>
<evidence type="ECO:0008006" key="3">
    <source>
        <dbReference type="Google" id="ProtNLM"/>
    </source>
</evidence>
<protein>
    <recommendedName>
        <fullName evidence="3">ABC transporter permease</fullName>
    </recommendedName>
</protein>
<keyword evidence="2" id="KW-1185">Reference proteome</keyword>
<gene>
    <name evidence="1" type="ORF">I2I05_17090</name>
</gene>
<proteinExistence type="predicted"/>
<accession>A0ABS0IL63</accession>
<dbReference type="Proteomes" id="UP000597617">
    <property type="component" value="Unassembled WGS sequence"/>
</dbReference>
<dbReference type="RefSeq" id="WP_196283470.1">
    <property type="nucleotide sequence ID" value="NZ_JADQDQ010000009.1"/>
</dbReference>
<organism evidence="1 2">
    <name type="scientific">Hymenobacter jeongseonensis</name>
    <dbReference type="NCBI Taxonomy" id="2791027"/>
    <lineage>
        <taxon>Bacteria</taxon>
        <taxon>Pseudomonadati</taxon>
        <taxon>Bacteroidota</taxon>
        <taxon>Cytophagia</taxon>
        <taxon>Cytophagales</taxon>
        <taxon>Hymenobacteraceae</taxon>
        <taxon>Hymenobacter</taxon>
    </lineage>
</organism>
<evidence type="ECO:0000313" key="2">
    <source>
        <dbReference type="Proteomes" id="UP000597617"/>
    </source>
</evidence>
<evidence type="ECO:0000313" key="1">
    <source>
        <dbReference type="EMBL" id="MBF9239122.1"/>
    </source>
</evidence>
<dbReference type="EMBL" id="JADQDQ010000009">
    <property type="protein sequence ID" value="MBF9239122.1"/>
    <property type="molecule type" value="Genomic_DNA"/>
</dbReference>
<sequence length="150" mass="16110">MLLSYLIRRLFRRSGLVAVLVLLCGMGAAIAATLTLFTAAYNGTTVRVEWEVNTETDVTGFELARKAANESAYTVLSNVTATGQRRYQYLDANVYRTAGGTGTAAPTTGGPYTYRLTVLGPGPDPSYLTVLAGTPSAVQRSWGTIKSMFR</sequence>
<name>A0ABS0IL63_9BACT</name>
<reference evidence="1 2" key="1">
    <citation type="submission" date="2020-11" db="EMBL/GenBank/DDBJ databases">
        <authorList>
            <person name="Kim M.K."/>
        </authorList>
    </citation>
    <scope>NUCLEOTIDE SEQUENCE [LARGE SCALE GENOMIC DNA]</scope>
    <source>
        <strain evidence="1 2">BT683</strain>
    </source>
</reference>